<evidence type="ECO:0000313" key="2">
    <source>
        <dbReference type="EnsemblProtists" id="PYU1_T000301"/>
    </source>
</evidence>
<keyword evidence="3" id="KW-1185">Reference proteome</keyword>
<dbReference type="VEuPathDB" id="FungiDB:PYU1_G000301"/>
<keyword evidence="1" id="KW-1133">Transmembrane helix</keyword>
<accession>K3W5R0</accession>
<dbReference type="EMBL" id="GL376636">
    <property type="status" value="NOT_ANNOTATED_CDS"/>
    <property type="molecule type" value="Genomic_DNA"/>
</dbReference>
<dbReference type="AlphaFoldDB" id="K3W5R0"/>
<keyword evidence="1" id="KW-0472">Membrane</keyword>
<dbReference type="eggNOG" id="ENOG502T0RY">
    <property type="taxonomic scope" value="Eukaryota"/>
</dbReference>
<evidence type="ECO:0008006" key="4">
    <source>
        <dbReference type="Google" id="ProtNLM"/>
    </source>
</evidence>
<name>K3W5R0_GLOUD</name>
<feature type="transmembrane region" description="Helical" evidence="1">
    <location>
        <begin position="165"/>
        <end position="183"/>
    </location>
</feature>
<reference evidence="3" key="1">
    <citation type="journal article" date="2010" name="Genome Biol.">
        <title>Genome sequence of the necrotrophic plant pathogen Pythium ultimum reveals original pathogenicity mechanisms and effector repertoire.</title>
        <authorList>
            <person name="Levesque C.A."/>
            <person name="Brouwer H."/>
            <person name="Cano L."/>
            <person name="Hamilton J.P."/>
            <person name="Holt C."/>
            <person name="Huitema E."/>
            <person name="Raffaele S."/>
            <person name="Robideau G.P."/>
            <person name="Thines M."/>
            <person name="Win J."/>
            <person name="Zerillo M.M."/>
            <person name="Beakes G.W."/>
            <person name="Boore J.L."/>
            <person name="Busam D."/>
            <person name="Dumas B."/>
            <person name="Ferriera S."/>
            <person name="Fuerstenberg S.I."/>
            <person name="Gachon C.M."/>
            <person name="Gaulin E."/>
            <person name="Govers F."/>
            <person name="Grenville-Briggs L."/>
            <person name="Horner N."/>
            <person name="Hostetler J."/>
            <person name="Jiang R.H."/>
            <person name="Johnson J."/>
            <person name="Krajaejun T."/>
            <person name="Lin H."/>
            <person name="Meijer H.J."/>
            <person name="Moore B."/>
            <person name="Morris P."/>
            <person name="Phuntmart V."/>
            <person name="Puiu D."/>
            <person name="Shetty J."/>
            <person name="Stajich J.E."/>
            <person name="Tripathy S."/>
            <person name="Wawra S."/>
            <person name="van West P."/>
            <person name="Whitty B.R."/>
            <person name="Coutinho P.M."/>
            <person name="Henrissat B."/>
            <person name="Martin F."/>
            <person name="Thomas P.D."/>
            <person name="Tyler B.M."/>
            <person name="De Vries R.P."/>
            <person name="Kamoun S."/>
            <person name="Yandell M."/>
            <person name="Tisserat N."/>
            <person name="Buell C.R."/>
        </authorList>
    </citation>
    <scope>NUCLEOTIDE SEQUENCE</scope>
    <source>
        <strain evidence="3">DAOM:BR144</strain>
    </source>
</reference>
<keyword evidence="1" id="KW-0812">Transmembrane</keyword>
<protein>
    <recommendedName>
        <fullName evidence="4">Elicitin-like protein</fullName>
    </recommendedName>
</protein>
<dbReference type="InterPro" id="IPR002200">
    <property type="entry name" value="Elicitin"/>
</dbReference>
<dbReference type="HOGENOM" id="CLU_1464055_0_0_1"/>
<proteinExistence type="predicted"/>
<dbReference type="SMART" id="SM01187">
    <property type="entry name" value="Elicitin"/>
    <property type="match status" value="1"/>
</dbReference>
<evidence type="ECO:0000313" key="3">
    <source>
        <dbReference type="Proteomes" id="UP000019132"/>
    </source>
</evidence>
<reference evidence="2" key="3">
    <citation type="submission" date="2015-02" db="UniProtKB">
        <authorList>
            <consortium name="EnsemblProtists"/>
        </authorList>
    </citation>
    <scope>IDENTIFICATION</scope>
    <source>
        <strain evidence="2">DAOM BR144</strain>
    </source>
</reference>
<reference evidence="3" key="2">
    <citation type="submission" date="2010-04" db="EMBL/GenBank/DDBJ databases">
        <authorList>
            <person name="Buell R."/>
            <person name="Hamilton J."/>
            <person name="Hostetler J."/>
        </authorList>
    </citation>
    <scope>NUCLEOTIDE SEQUENCE [LARGE SCALE GENOMIC DNA]</scope>
    <source>
        <strain evidence="3">DAOM:BR144</strain>
    </source>
</reference>
<organism evidence="2 3">
    <name type="scientific">Globisporangium ultimum (strain ATCC 200006 / CBS 805.95 / DAOM BR144)</name>
    <name type="common">Pythium ultimum</name>
    <dbReference type="NCBI Taxonomy" id="431595"/>
    <lineage>
        <taxon>Eukaryota</taxon>
        <taxon>Sar</taxon>
        <taxon>Stramenopiles</taxon>
        <taxon>Oomycota</taxon>
        <taxon>Peronosporomycetes</taxon>
        <taxon>Pythiales</taxon>
        <taxon>Pythiaceae</taxon>
        <taxon>Globisporangium</taxon>
    </lineage>
</organism>
<sequence length="185" mass="19100">MENSADALAHARRGAFPHSRALYHADPPVTRVNSSRPMPTTLRASVALLILLSAFSTLVQQHNGAVSAAECTSAQLAQILVFNANSTKACDGASITSVVSASAYCGNPTCLAYILSVASQVPYCDVQGFNVRAVLAMAATYCEQRSNASDAVSYTPQPNAAPKSLSVVVMAGVLVLAVVASAVSL</sequence>
<dbReference type="InParanoid" id="K3W5R0"/>
<dbReference type="EnsemblProtists" id="PYU1_T000301">
    <property type="protein sequence ID" value="PYU1_T000301"/>
    <property type="gene ID" value="PYU1_G000301"/>
</dbReference>
<evidence type="ECO:0000256" key="1">
    <source>
        <dbReference type="SAM" id="Phobius"/>
    </source>
</evidence>
<dbReference type="Proteomes" id="UP000019132">
    <property type="component" value="Unassembled WGS sequence"/>
</dbReference>
<dbReference type="GO" id="GO:0005576">
    <property type="term" value="C:extracellular region"/>
    <property type="evidence" value="ECO:0007669"/>
    <property type="project" value="InterPro"/>
</dbReference>